<keyword evidence="8" id="KW-1185">Reference proteome</keyword>
<evidence type="ECO:0000313" key="8">
    <source>
        <dbReference type="Proteomes" id="UP000199690"/>
    </source>
</evidence>
<dbReference type="SUPFAM" id="SSF48498">
    <property type="entry name" value="Tetracyclin repressor-like, C-terminal domain"/>
    <property type="match status" value="1"/>
</dbReference>
<accession>A0A1H6D443</accession>
<keyword evidence="3" id="KW-0804">Transcription</keyword>
<protein>
    <submittedName>
        <fullName evidence="6">Transcriptional regulator, TetR family</fullName>
    </submittedName>
</protein>
<dbReference type="PROSITE" id="PS01081">
    <property type="entry name" value="HTH_TETR_1"/>
    <property type="match status" value="1"/>
</dbReference>
<dbReference type="SMR" id="A0A1H6D443"/>
<evidence type="ECO:0000256" key="1">
    <source>
        <dbReference type="ARBA" id="ARBA00023015"/>
    </source>
</evidence>
<dbReference type="GO" id="GO:0000976">
    <property type="term" value="F:transcription cis-regulatory region binding"/>
    <property type="evidence" value="ECO:0007669"/>
    <property type="project" value="TreeGrafter"/>
</dbReference>
<dbReference type="EMBL" id="FOME01000002">
    <property type="protein sequence ID" value="SFD08718.1"/>
    <property type="molecule type" value="Genomic_DNA"/>
</dbReference>
<dbReference type="PROSITE" id="PS50977">
    <property type="entry name" value="HTH_TETR_2"/>
    <property type="match status" value="1"/>
</dbReference>
<dbReference type="GO" id="GO:0003700">
    <property type="term" value="F:DNA-binding transcription factor activity"/>
    <property type="evidence" value="ECO:0007669"/>
    <property type="project" value="TreeGrafter"/>
</dbReference>
<dbReference type="PANTHER" id="PTHR30055:SF148">
    <property type="entry name" value="TETR-FAMILY TRANSCRIPTIONAL REGULATOR"/>
    <property type="match status" value="1"/>
</dbReference>
<dbReference type="InterPro" id="IPR001647">
    <property type="entry name" value="HTH_TetR"/>
</dbReference>
<evidence type="ECO:0000256" key="4">
    <source>
        <dbReference type="PROSITE-ProRule" id="PRU00335"/>
    </source>
</evidence>
<dbReference type="InterPro" id="IPR009057">
    <property type="entry name" value="Homeodomain-like_sf"/>
</dbReference>
<dbReference type="Proteomes" id="UP000199690">
    <property type="component" value="Unassembled WGS sequence"/>
</dbReference>
<dbReference type="InterPro" id="IPR023772">
    <property type="entry name" value="DNA-bd_HTH_TetR-type_CS"/>
</dbReference>
<dbReference type="EMBL" id="FNVB01000005">
    <property type="protein sequence ID" value="SEG79565.1"/>
    <property type="molecule type" value="Genomic_DNA"/>
</dbReference>
<dbReference type="Pfam" id="PF00440">
    <property type="entry name" value="TetR_N"/>
    <property type="match status" value="1"/>
</dbReference>
<proteinExistence type="predicted"/>
<organism evidence="6 9">
    <name type="scientific">Saccharopolyspora kobensis</name>
    <dbReference type="NCBI Taxonomy" id="146035"/>
    <lineage>
        <taxon>Bacteria</taxon>
        <taxon>Bacillati</taxon>
        <taxon>Actinomycetota</taxon>
        <taxon>Actinomycetes</taxon>
        <taxon>Pseudonocardiales</taxon>
        <taxon>Pseudonocardiaceae</taxon>
        <taxon>Saccharopolyspora</taxon>
    </lineage>
</organism>
<dbReference type="AlphaFoldDB" id="A0A1H6D443"/>
<evidence type="ECO:0000259" key="5">
    <source>
        <dbReference type="PROSITE" id="PS50977"/>
    </source>
</evidence>
<dbReference type="RefSeq" id="WP_093349592.1">
    <property type="nucleotide sequence ID" value="NZ_FNVB01000005.1"/>
</dbReference>
<evidence type="ECO:0000313" key="7">
    <source>
        <dbReference type="EMBL" id="SFD08718.1"/>
    </source>
</evidence>
<sequence>MSDPGRPSRGRPRRAETDRAILTAAAELLAEHGYAELTIEAVAARAGVGRPTVYRRWPAKEDLVVGTLIDAVRPLEAPNTGDAADDLCAMAIDFVTQLAAAPLGRVVLGVHAEGGRSAKLAALLHEQYLQPRDVAVTELVERGRQQGELREDLTAGTIRDLVFGPLVYRWLMTGELDRATAEALVGAARQAISPKP</sequence>
<gene>
    <name evidence="6" type="ORF">SAMN02982929_03870</name>
    <name evidence="7" type="ORF">SAMN05216506_102465</name>
</gene>
<dbReference type="Pfam" id="PF16859">
    <property type="entry name" value="TetR_C_11"/>
    <property type="match status" value="1"/>
</dbReference>
<keyword evidence="1" id="KW-0805">Transcription regulation</keyword>
<dbReference type="Gene3D" id="1.10.10.60">
    <property type="entry name" value="Homeodomain-like"/>
    <property type="match status" value="1"/>
</dbReference>
<dbReference type="InterPro" id="IPR011075">
    <property type="entry name" value="TetR_C"/>
</dbReference>
<accession>A0A1I1PM35</accession>
<evidence type="ECO:0000313" key="9">
    <source>
        <dbReference type="Proteomes" id="UP000236729"/>
    </source>
</evidence>
<keyword evidence="2 4" id="KW-0238">DNA-binding</keyword>
<evidence type="ECO:0000256" key="3">
    <source>
        <dbReference type="ARBA" id="ARBA00023163"/>
    </source>
</evidence>
<evidence type="ECO:0000313" key="6">
    <source>
        <dbReference type="EMBL" id="SEG79565.1"/>
    </source>
</evidence>
<evidence type="ECO:0000256" key="2">
    <source>
        <dbReference type="ARBA" id="ARBA00023125"/>
    </source>
</evidence>
<reference evidence="6" key="2">
    <citation type="submission" date="2016-10" db="EMBL/GenBank/DDBJ databases">
        <authorList>
            <person name="de Groot N.N."/>
        </authorList>
    </citation>
    <scope>NUCLEOTIDE SEQUENCE [LARGE SCALE GENOMIC DNA]</scope>
    <source>
        <strain evidence="6">ATCC 20501</strain>
    </source>
</reference>
<dbReference type="SUPFAM" id="SSF46689">
    <property type="entry name" value="Homeodomain-like"/>
    <property type="match status" value="1"/>
</dbReference>
<reference evidence="8 9" key="1">
    <citation type="submission" date="2016-10" db="EMBL/GenBank/DDBJ databases">
        <authorList>
            <person name="Varghese N."/>
            <person name="Submissions S."/>
        </authorList>
    </citation>
    <scope>NUCLEOTIDE SEQUENCE [LARGE SCALE GENOMIC DNA]</scope>
    <source>
        <strain evidence="9">ATCC 20501</strain>
        <strain evidence="7 8">CGMCC 4.3529</strain>
    </source>
</reference>
<dbReference type="PRINTS" id="PR00455">
    <property type="entry name" value="HTHTETR"/>
</dbReference>
<dbReference type="InterPro" id="IPR050109">
    <property type="entry name" value="HTH-type_TetR-like_transc_reg"/>
</dbReference>
<feature type="domain" description="HTH tetR-type" evidence="5">
    <location>
        <begin position="15"/>
        <end position="75"/>
    </location>
</feature>
<dbReference type="PANTHER" id="PTHR30055">
    <property type="entry name" value="HTH-TYPE TRANSCRIPTIONAL REGULATOR RUTR"/>
    <property type="match status" value="1"/>
</dbReference>
<name>A0A1H6D443_9PSEU</name>
<dbReference type="Proteomes" id="UP000236729">
    <property type="component" value="Unassembled WGS sequence"/>
</dbReference>
<dbReference type="InterPro" id="IPR036271">
    <property type="entry name" value="Tet_transcr_reg_TetR-rel_C_sf"/>
</dbReference>
<feature type="DNA-binding region" description="H-T-H motif" evidence="4">
    <location>
        <begin position="38"/>
        <end position="57"/>
    </location>
</feature>
<dbReference type="Gene3D" id="1.10.357.10">
    <property type="entry name" value="Tetracycline Repressor, domain 2"/>
    <property type="match status" value="1"/>
</dbReference>